<name>A0AC34FGK9_9BILA</name>
<dbReference type="Proteomes" id="UP000887579">
    <property type="component" value="Unplaced"/>
</dbReference>
<evidence type="ECO:0000313" key="2">
    <source>
        <dbReference type="WBParaSite" id="ES5_v2.g16409.t1"/>
    </source>
</evidence>
<accession>A0AC34FGK9</accession>
<organism evidence="1 2">
    <name type="scientific">Panagrolaimus sp. ES5</name>
    <dbReference type="NCBI Taxonomy" id="591445"/>
    <lineage>
        <taxon>Eukaryota</taxon>
        <taxon>Metazoa</taxon>
        <taxon>Ecdysozoa</taxon>
        <taxon>Nematoda</taxon>
        <taxon>Chromadorea</taxon>
        <taxon>Rhabditida</taxon>
        <taxon>Tylenchina</taxon>
        <taxon>Panagrolaimomorpha</taxon>
        <taxon>Panagrolaimoidea</taxon>
        <taxon>Panagrolaimidae</taxon>
        <taxon>Panagrolaimus</taxon>
    </lineage>
</organism>
<reference evidence="2" key="1">
    <citation type="submission" date="2022-11" db="UniProtKB">
        <authorList>
            <consortium name="WormBaseParasite"/>
        </authorList>
    </citation>
    <scope>IDENTIFICATION</scope>
</reference>
<sequence length="146" mass="16669">MAARSPVFAAMFKSNLKESIENQVIITDSSFEIIEKAVKLCYHRNLVSDISNDDAIAILTFADKYDIAVVRDNLELYLGDQLSTSNISDLVTYAVETNALNLQKKCIEFLADCTSKKEIIRHMNEFCEKYISFVHDILVYRKCETL</sequence>
<dbReference type="WBParaSite" id="ES5_v2.g16409.t1">
    <property type="protein sequence ID" value="ES5_v2.g16409.t1"/>
    <property type="gene ID" value="ES5_v2.g16409"/>
</dbReference>
<proteinExistence type="predicted"/>
<evidence type="ECO:0000313" key="1">
    <source>
        <dbReference type="Proteomes" id="UP000887579"/>
    </source>
</evidence>
<protein>
    <submittedName>
        <fullName evidence="2">BTB domain-containing protein</fullName>
    </submittedName>
</protein>